<feature type="compositionally biased region" description="Low complexity" evidence="1">
    <location>
        <begin position="252"/>
        <end position="262"/>
    </location>
</feature>
<organism evidence="2 3">
    <name type="scientific">Chrysochromulina tobinii</name>
    <dbReference type="NCBI Taxonomy" id="1460289"/>
    <lineage>
        <taxon>Eukaryota</taxon>
        <taxon>Haptista</taxon>
        <taxon>Haptophyta</taxon>
        <taxon>Prymnesiophyceae</taxon>
        <taxon>Prymnesiales</taxon>
        <taxon>Chrysochromulinaceae</taxon>
        <taxon>Chrysochromulina</taxon>
    </lineage>
</organism>
<gene>
    <name evidence="2" type="ORF">Ctob_000323</name>
</gene>
<evidence type="ECO:0000313" key="2">
    <source>
        <dbReference type="EMBL" id="KOO23945.1"/>
    </source>
</evidence>
<feature type="region of interest" description="Disordered" evidence="1">
    <location>
        <begin position="390"/>
        <end position="461"/>
    </location>
</feature>
<protein>
    <submittedName>
        <fullName evidence="2">Uncharacterized protein</fullName>
    </submittedName>
</protein>
<feature type="region of interest" description="Disordered" evidence="1">
    <location>
        <begin position="252"/>
        <end position="285"/>
    </location>
</feature>
<comment type="caution">
    <text evidence="2">The sequence shown here is derived from an EMBL/GenBank/DDBJ whole genome shotgun (WGS) entry which is preliminary data.</text>
</comment>
<evidence type="ECO:0000256" key="1">
    <source>
        <dbReference type="SAM" id="MobiDB-lite"/>
    </source>
</evidence>
<proteinExistence type="predicted"/>
<name>A0A0M0JBV6_9EUKA</name>
<dbReference type="Proteomes" id="UP000037460">
    <property type="component" value="Unassembled WGS sequence"/>
</dbReference>
<accession>A0A0M0JBV6</accession>
<keyword evidence="3" id="KW-1185">Reference proteome</keyword>
<evidence type="ECO:0000313" key="3">
    <source>
        <dbReference type="Proteomes" id="UP000037460"/>
    </source>
</evidence>
<reference evidence="3" key="1">
    <citation type="journal article" date="2015" name="PLoS Genet.">
        <title>Genome Sequence and Transcriptome Analyses of Chrysochromulina tobin: Metabolic Tools for Enhanced Algal Fitness in the Prominent Order Prymnesiales (Haptophyceae).</title>
        <authorList>
            <person name="Hovde B.T."/>
            <person name="Deodato C.R."/>
            <person name="Hunsperger H.M."/>
            <person name="Ryken S.A."/>
            <person name="Yost W."/>
            <person name="Jha R.K."/>
            <person name="Patterson J."/>
            <person name="Monnat R.J. Jr."/>
            <person name="Barlow S.B."/>
            <person name="Starkenburg S.R."/>
            <person name="Cattolico R.A."/>
        </authorList>
    </citation>
    <scope>NUCLEOTIDE SEQUENCE</scope>
    <source>
        <strain evidence="3">CCMP291</strain>
    </source>
</reference>
<dbReference type="AlphaFoldDB" id="A0A0M0JBV6"/>
<sequence>MLRAGRLLLDSRRRWLSSSSRAPLLPRWGSFGKTSAQLSDLVERITEDGARQSAIQRELAEVGLKVSAMVMRPVQWFGDPEWRTGWIETAREPLDRYSRVNDRLLDGCEEAYSAIASEFHAENPDFQRFVESGALEPELATFLEEALAKYAAAGRRPMIEFGRCNGQVLLIDSTTWDGGFVATVVFRSREARDIAPVQSAGASASVVDDGAAAGGEAATSAVSSAVAADGATAIGEVAAVEAAAATACSDGARADGAASPADADPPPARPSADGTGATAGGPGQSTHAFEETVQLWTFTADHPSLSAYMQWLRSKLATDLGEEAYELVEPPVRWTLRDINFVLHAYHSPEVPKDAREAVNEMLMRTASTIGMGLISLYVMYRLYTRERPPPARVPPPLASRPGSFLDGPQQAPAAQPSPMLGMGAGSSARRASMGPPGGRPAASLATNQWGDPLEVEQAER</sequence>
<dbReference type="EMBL" id="JWZX01003143">
    <property type="protein sequence ID" value="KOO23945.1"/>
    <property type="molecule type" value="Genomic_DNA"/>
</dbReference>